<evidence type="ECO:0000256" key="1">
    <source>
        <dbReference type="ARBA" id="ARBA00004651"/>
    </source>
</evidence>
<feature type="transmembrane region" description="Helical" evidence="8">
    <location>
        <begin position="139"/>
        <end position="155"/>
    </location>
</feature>
<name>A0ABP7T965_9FLAO</name>
<gene>
    <name evidence="9" type="ORF">GCM10022386_02330</name>
</gene>
<evidence type="ECO:0000313" key="10">
    <source>
        <dbReference type="Proteomes" id="UP001500968"/>
    </source>
</evidence>
<dbReference type="EMBL" id="BAABCR010000003">
    <property type="protein sequence ID" value="GAA4022916.1"/>
    <property type="molecule type" value="Genomic_DNA"/>
</dbReference>
<evidence type="ECO:0000256" key="8">
    <source>
        <dbReference type="SAM" id="Phobius"/>
    </source>
</evidence>
<reference evidence="10" key="1">
    <citation type="journal article" date="2019" name="Int. J. Syst. Evol. Microbiol.">
        <title>The Global Catalogue of Microorganisms (GCM) 10K type strain sequencing project: providing services to taxonomists for standard genome sequencing and annotation.</title>
        <authorList>
            <consortium name="The Broad Institute Genomics Platform"/>
            <consortium name="The Broad Institute Genome Sequencing Center for Infectious Disease"/>
            <person name="Wu L."/>
            <person name="Ma J."/>
        </authorList>
    </citation>
    <scope>NUCLEOTIDE SEQUENCE [LARGE SCALE GENOMIC DNA]</scope>
    <source>
        <strain evidence="10">JCM 17064</strain>
    </source>
</reference>
<keyword evidence="4" id="KW-0808">Transferase</keyword>
<feature type="transmembrane region" description="Helical" evidence="8">
    <location>
        <begin position="59"/>
        <end position="76"/>
    </location>
</feature>
<evidence type="ECO:0000256" key="5">
    <source>
        <dbReference type="ARBA" id="ARBA00022692"/>
    </source>
</evidence>
<evidence type="ECO:0000256" key="3">
    <source>
        <dbReference type="ARBA" id="ARBA00022676"/>
    </source>
</evidence>
<evidence type="ECO:0000313" key="9">
    <source>
        <dbReference type="EMBL" id="GAA4022916.1"/>
    </source>
</evidence>
<accession>A0ABP7T965</accession>
<evidence type="ECO:0000256" key="6">
    <source>
        <dbReference type="ARBA" id="ARBA00022989"/>
    </source>
</evidence>
<keyword evidence="2" id="KW-1003">Cell membrane</keyword>
<evidence type="ECO:0000256" key="2">
    <source>
        <dbReference type="ARBA" id="ARBA00022475"/>
    </source>
</evidence>
<dbReference type="PANTHER" id="PTHR33908:SF11">
    <property type="entry name" value="MEMBRANE PROTEIN"/>
    <property type="match status" value="1"/>
</dbReference>
<feature type="transmembrane region" description="Helical" evidence="8">
    <location>
        <begin position="205"/>
        <end position="225"/>
    </location>
</feature>
<comment type="subcellular location">
    <subcellularLocation>
        <location evidence="1">Cell membrane</location>
        <topology evidence="1">Multi-pass membrane protein</topology>
    </subcellularLocation>
</comment>
<keyword evidence="7 8" id="KW-0472">Membrane</keyword>
<evidence type="ECO:0000256" key="7">
    <source>
        <dbReference type="ARBA" id="ARBA00023136"/>
    </source>
</evidence>
<dbReference type="Proteomes" id="UP001500968">
    <property type="component" value="Unassembled WGS sequence"/>
</dbReference>
<protein>
    <recommendedName>
        <fullName evidence="11">Glycosyltransferase RgtA/B/C/D-like domain-containing protein</fullName>
    </recommendedName>
</protein>
<dbReference type="InterPro" id="IPR050297">
    <property type="entry name" value="LipidA_mod_glycosyltrf_83"/>
</dbReference>
<feature type="transmembrane region" description="Helical" evidence="8">
    <location>
        <begin position="12"/>
        <end position="29"/>
    </location>
</feature>
<keyword evidence="10" id="KW-1185">Reference proteome</keyword>
<keyword evidence="6 8" id="KW-1133">Transmembrane helix</keyword>
<proteinExistence type="predicted"/>
<organism evidence="9 10">
    <name type="scientific">Flavobacterium cheonhonense</name>
    <dbReference type="NCBI Taxonomy" id="706185"/>
    <lineage>
        <taxon>Bacteria</taxon>
        <taxon>Pseudomonadati</taxon>
        <taxon>Bacteroidota</taxon>
        <taxon>Flavobacteriia</taxon>
        <taxon>Flavobacteriales</taxon>
        <taxon>Flavobacteriaceae</taxon>
        <taxon>Flavobacterium</taxon>
    </lineage>
</organism>
<keyword evidence="5 8" id="KW-0812">Transmembrane</keyword>
<dbReference type="PANTHER" id="PTHR33908">
    <property type="entry name" value="MANNOSYLTRANSFERASE YKCB-RELATED"/>
    <property type="match status" value="1"/>
</dbReference>
<sequence>MLTFIQKYRYSLLLVLIGLLWLEVLNVLLQLDRQTLLYPDASNYLESAQKMYLKFTGHYYRPMVMAFITGLPYLFGSSDAGILQWSLIVNVMCWLGTSLLLFQIAKDFLKTKVAFIVAILPFFIIGNAVLNYHLLTENIYTFFIVLAFYSLFRYFKTNNFWFLSFSLSLLLSSMLIKPGAKFLAILILLFFIKTLLKNHKAKAMILIYGSVLMILIQLVGMKVQYGDFTISYIDGVTYHNYLFSKAECFKNGKEYHQINNPRAEYLFSLLFTDQKRVAKEDAILQIKTNFPNVVKAYFDNLLENTKSGNACVFDLENKRGSSNFTFWKTVAFNLSKWQNRLFTVLGVLVSLYFVRKLFIPKSVYALMALFVLYTIILSGISCGQGDRFHVITFPIVFLLLAKALIETDRFKRFFVRLQK</sequence>
<feature type="transmembrane region" description="Helical" evidence="8">
    <location>
        <begin position="363"/>
        <end position="381"/>
    </location>
</feature>
<evidence type="ECO:0008006" key="11">
    <source>
        <dbReference type="Google" id="ProtNLM"/>
    </source>
</evidence>
<feature type="transmembrane region" description="Helical" evidence="8">
    <location>
        <begin position="82"/>
        <end position="102"/>
    </location>
</feature>
<feature type="transmembrane region" description="Helical" evidence="8">
    <location>
        <begin position="387"/>
        <end position="405"/>
    </location>
</feature>
<keyword evidence="3" id="KW-0328">Glycosyltransferase</keyword>
<evidence type="ECO:0000256" key="4">
    <source>
        <dbReference type="ARBA" id="ARBA00022679"/>
    </source>
</evidence>
<comment type="caution">
    <text evidence="9">The sequence shown here is derived from an EMBL/GenBank/DDBJ whole genome shotgun (WGS) entry which is preliminary data.</text>
</comment>
<feature type="transmembrane region" description="Helical" evidence="8">
    <location>
        <begin position="114"/>
        <end position="133"/>
    </location>
</feature>
<dbReference type="RefSeq" id="WP_324691900.1">
    <property type="nucleotide sequence ID" value="NZ_BAABCR010000003.1"/>
</dbReference>
<feature type="transmembrane region" description="Helical" evidence="8">
    <location>
        <begin position="337"/>
        <end position="354"/>
    </location>
</feature>